<dbReference type="Proteomes" id="UP001277761">
    <property type="component" value="Unassembled WGS sequence"/>
</dbReference>
<organism evidence="2 3">
    <name type="scientific">Patulibacter brassicae</name>
    <dbReference type="NCBI Taxonomy" id="1705717"/>
    <lineage>
        <taxon>Bacteria</taxon>
        <taxon>Bacillati</taxon>
        <taxon>Actinomycetota</taxon>
        <taxon>Thermoleophilia</taxon>
        <taxon>Solirubrobacterales</taxon>
        <taxon>Patulibacteraceae</taxon>
        <taxon>Patulibacter</taxon>
    </lineage>
</organism>
<dbReference type="RefSeq" id="WP_319952501.1">
    <property type="nucleotide sequence ID" value="NZ_JAXAVX010000001.1"/>
</dbReference>
<keyword evidence="3" id="KW-1185">Reference proteome</keyword>
<feature type="coiled-coil region" evidence="1">
    <location>
        <begin position="18"/>
        <end position="47"/>
    </location>
</feature>
<accession>A0ABU4VEW2</accession>
<dbReference type="EMBL" id="JAXAVX010000001">
    <property type="protein sequence ID" value="MDX8150351.1"/>
    <property type="molecule type" value="Genomic_DNA"/>
</dbReference>
<comment type="caution">
    <text evidence="2">The sequence shown here is derived from an EMBL/GenBank/DDBJ whole genome shotgun (WGS) entry which is preliminary data.</text>
</comment>
<proteinExistence type="predicted"/>
<keyword evidence="1" id="KW-0175">Coiled coil</keyword>
<protein>
    <submittedName>
        <fullName evidence="2">Uncharacterized protein</fullName>
    </submittedName>
</protein>
<sequence length="149" mass="15292">MSGAAAPPGAAPGAGPLARAAELELRLAEARRAQERAERARADAEVALAGERRRGADRERRLGELRAGLLELAGDLDALRAALVAAADEDAPAAPPGPALAGDPARLGELARDARELLASGRLDAADEVIRGLESAASRLREDAAERPA</sequence>
<evidence type="ECO:0000313" key="2">
    <source>
        <dbReference type="EMBL" id="MDX8150351.1"/>
    </source>
</evidence>
<evidence type="ECO:0000256" key="1">
    <source>
        <dbReference type="SAM" id="Coils"/>
    </source>
</evidence>
<reference evidence="2 3" key="1">
    <citation type="submission" date="2023-11" db="EMBL/GenBank/DDBJ databases">
        <authorList>
            <person name="Xu M."/>
            <person name="Jiang T."/>
        </authorList>
    </citation>
    <scope>NUCLEOTIDE SEQUENCE [LARGE SCALE GENOMIC DNA]</scope>
    <source>
        <strain evidence="2 3">SD</strain>
    </source>
</reference>
<gene>
    <name evidence="2" type="ORF">SK069_01985</name>
</gene>
<name>A0ABU4VEW2_9ACTN</name>
<evidence type="ECO:0000313" key="3">
    <source>
        <dbReference type="Proteomes" id="UP001277761"/>
    </source>
</evidence>